<dbReference type="InterPro" id="IPR021744">
    <property type="entry name" value="CbiG_N"/>
</dbReference>
<dbReference type="NCBIfam" id="NF004465">
    <property type="entry name" value="PRK05788.1-3"/>
    <property type="match status" value="1"/>
</dbReference>
<keyword evidence="4" id="KW-0378">Hydrolase</keyword>
<evidence type="ECO:0000313" key="4">
    <source>
        <dbReference type="EMBL" id="MDF0591113.1"/>
    </source>
</evidence>
<reference evidence="4 5" key="1">
    <citation type="submission" date="2023-03" db="EMBL/GenBank/DDBJ databases">
        <title>WGS of Methanotrichaceae archaeon Mx.</title>
        <authorList>
            <person name="Sorokin D.Y."/>
            <person name="Merkel A.Y."/>
        </authorList>
    </citation>
    <scope>NUCLEOTIDE SEQUENCE [LARGE SCALE GENOMIC DNA]</scope>
    <source>
        <strain evidence="4 5">Mx</strain>
    </source>
</reference>
<proteinExistence type="predicted"/>
<protein>
    <submittedName>
        <fullName evidence="4">Cobalt-precorrin 5A hydrolase</fullName>
        <ecNumber evidence="4">3.7.1.12</ecNumber>
    </submittedName>
</protein>
<evidence type="ECO:0000256" key="1">
    <source>
        <dbReference type="SAM" id="Phobius"/>
    </source>
</evidence>
<dbReference type="EMBL" id="JARFPK010000027">
    <property type="protein sequence ID" value="MDF0591113.1"/>
    <property type="molecule type" value="Genomic_DNA"/>
</dbReference>
<dbReference type="InterPro" id="IPR052553">
    <property type="entry name" value="CbiG_hydrolase"/>
</dbReference>
<dbReference type="InterPro" id="IPR036518">
    <property type="entry name" value="CobE/GbiG_C_sf"/>
</dbReference>
<comment type="caution">
    <text evidence="4">The sequence shown here is derived from an EMBL/GenBank/DDBJ whole genome shotgun (WGS) entry which is preliminary data.</text>
</comment>
<dbReference type="InterPro" id="IPR038029">
    <property type="entry name" value="GbiG_N_sf"/>
</dbReference>
<feature type="domain" description="CobE/GbiG C-terminal" evidence="2">
    <location>
        <begin position="160"/>
        <end position="272"/>
    </location>
</feature>
<dbReference type="Pfam" id="PF01890">
    <property type="entry name" value="CbiG_C"/>
    <property type="match status" value="1"/>
</dbReference>
<organism evidence="4 5">
    <name type="scientific">Candidatus Methanocrinis natronophilus</name>
    <dbReference type="NCBI Taxonomy" id="3033396"/>
    <lineage>
        <taxon>Archaea</taxon>
        <taxon>Methanobacteriati</taxon>
        <taxon>Methanobacteriota</taxon>
        <taxon>Stenosarchaea group</taxon>
        <taxon>Methanomicrobia</taxon>
        <taxon>Methanotrichales</taxon>
        <taxon>Methanotrichaceae</taxon>
        <taxon>Methanocrinis</taxon>
    </lineage>
</organism>
<evidence type="ECO:0000313" key="5">
    <source>
        <dbReference type="Proteomes" id="UP001220010"/>
    </source>
</evidence>
<feature type="domain" description="Cobalamin synthesis G N-terminal" evidence="3">
    <location>
        <begin position="25"/>
        <end position="98"/>
    </location>
</feature>
<dbReference type="Proteomes" id="UP001220010">
    <property type="component" value="Unassembled WGS sequence"/>
</dbReference>
<evidence type="ECO:0000259" key="2">
    <source>
        <dbReference type="Pfam" id="PF01890"/>
    </source>
</evidence>
<dbReference type="Gene3D" id="3.40.50.11220">
    <property type="match status" value="1"/>
</dbReference>
<keyword evidence="5" id="KW-1185">Reference proteome</keyword>
<dbReference type="GO" id="GO:0043779">
    <property type="term" value="F:cobalt-precorrin-5A acetaldehyde-lyase activity"/>
    <property type="evidence" value="ECO:0007669"/>
    <property type="project" value="UniProtKB-EC"/>
</dbReference>
<sequence length="274" mass="28573">MRDRYDPQVLVYRKGKTQETVDCLAGFDLVVAVMAVGIVVRMICPALADKWTGTTVVAVDSSLRSAVPVVGGHHGGNDLALHLFEKLGAYPAITTATDAAGRPSLEGAAAVLGARIVNRSSSKDVNLAFLREEVPVVRLTGPKVVLVDEGVAILKSKGGVIVGIGARRGVEATEVVEAVRLAMASVGRGIDEIRAIATGEIKRDEAGICEAAEMLGRPVIYLDGKVLNAQSPMTASRASSLGLVGVAEPAALALSERLIMPKRAYGRVTVALGE</sequence>
<dbReference type="SUPFAM" id="SSF159672">
    <property type="entry name" value="CbiG N-terminal domain-like"/>
    <property type="match status" value="1"/>
</dbReference>
<dbReference type="Gene3D" id="3.30.420.180">
    <property type="entry name" value="CobE/GbiG C-terminal domain"/>
    <property type="match status" value="1"/>
</dbReference>
<keyword evidence="1" id="KW-0472">Membrane</keyword>
<dbReference type="Pfam" id="PF11760">
    <property type="entry name" value="CbiG_N"/>
    <property type="match status" value="1"/>
</dbReference>
<dbReference type="InterPro" id="IPR002750">
    <property type="entry name" value="CobE/GbiG_C"/>
</dbReference>
<dbReference type="SUPFAM" id="SSF159664">
    <property type="entry name" value="CobE/GbiG C-terminal domain-like"/>
    <property type="match status" value="1"/>
</dbReference>
<evidence type="ECO:0000259" key="3">
    <source>
        <dbReference type="Pfam" id="PF11760"/>
    </source>
</evidence>
<dbReference type="EC" id="3.7.1.12" evidence="4"/>
<keyword evidence="1" id="KW-0812">Transmembrane</keyword>
<name>A0ABT5X8X1_9EURY</name>
<gene>
    <name evidence="4" type="primary">cbiG</name>
    <name evidence="4" type="ORF">P0O15_08020</name>
</gene>
<dbReference type="PANTHER" id="PTHR37477">
    <property type="entry name" value="COBALT-PRECORRIN-5A HYDROLASE"/>
    <property type="match status" value="1"/>
</dbReference>
<feature type="transmembrane region" description="Helical" evidence="1">
    <location>
        <begin position="21"/>
        <end position="40"/>
    </location>
</feature>
<keyword evidence="1" id="KW-1133">Transmembrane helix</keyword>
<dbReference type="PANTHER" id="PTHR37477:SF1">
    <property type="entry name" value="COBALT-PRECORRIN-5A HYDROLASE"/>
    <property type="match status" value="1"/>
</dbReference>
<accession>A0ABT5X8X1</accession>